<comment type="caution">
    <text evidence="2">The sequence shown here is derived from an EMBL/GenBank/DDBJ whole genome shotgun (WGS) entry which is preliminary data.</text>
</comment>
<keyword evidence="3" id="KW-1185">Reference proteome</keyword>
<evidence type="ECO:0000313" key="3">
    <source>
        <dbReference type="Proteomes" id="UP000308199"/>
    </source>
</evidence>
<evidence type="ECO:0000256" key="1">
    <source>
        <dbReference type="SAM" id="MobiDB-lite"/>
    </source>
</evidence>
<gene>
    <name evidence="2" type="ORF">EW145_g3909</name>
</gene>
<proteinExistence type="predicted"/>
<organism evidence="2 3">
    <name type="scientific">Phellinidium pouzarii</name>
    <dbReference type="NCBI Taxonomy" id="167371"/>
    <lineage>
        <taxon>Eukaryota</taxon>
        <taxon>Fungi</taxon>
        <taxon>Dikarya</taxon>
        <taxon>Basidiomycota</taxon>
        <taxon>Agaricomycotina</taxon>
        <taxon>Agaricomycetes</taxon>
        <taxon>Hymenochaetales</taxon>
        <taxon>Hymenochaetaceae</taxon>
        <taxon>Phellinidium</taxon>
    </lineage>
</organism>
<feature type="region of interest" description="Disordered" evidence="1">
    <location>
        <begin position="161"/>
        <end position="214"/>
    </location>
</feature>
<accession>A0A4S4L5M8</accession>
<dbReference type="OrthoDB" id="10600376at2759"/>
<reference evidence="2 3" key="1">
    <citation type="submission" date="2019-02" db="EMBL/GenBank/DDBJ databases">
        <title>Genome sequencing of the rare red list fungi Phellinidium pouzarii.</title>
        <authorList>
            <person name="Buettner E."/>
            <person name="Kellner H."/>
        </authorList>
    </citation>
    <scope>NUCLEOTIDE SEQUENCE [LARGE SCALE GENOMIC DNA]</scope>
    <source>
        <strain evidence="2 3">DSM 108285</strain>
    </source>
</reference>
<protein>
    <submittedName>
        <fullName evidence="2">Uncharacterized protein</fullName>
    </submittedName>
</protein>
<dbReference type="EMBL" id="SGPK01000181">
    <property type="protein sequence ID" value="THH06695.1"/>
    <property type="molecule type" value="Genomic_DNA"/>
</dbReference>
<evidence type="ECO:0000313" key="2">
    <source>
        <dbReference type="EMBL" id="THH06695.1"/>
    </source>
</evidence>
<dbReference type="AlphaFoldDB" id="A0A4S4L5M8"/>
<sequence>MDVDAKFHQNYIATLHNFSPSLAALHTVRARRSSPALCLSPLHCARCGCRAVTTRTMSDAKPDSRSSRRERTKHKRRHGLLLVTRGQRVRRVCTACSFVSEERCIAADFDEANLPSILASVDQTLKAPSGLKMNPTAGAGNGESSLNSKVRNAVDVGVQDSTSVKAFPRPQRKSDVSTPARLAGSSKRSKKKVGLQEMLARSKEASKRSGEGSGNALAAFLSGL</sequence>
<name>A0A4S4L5M8_9AGAM</name>
<dbReference type="Proteomes" id="UP000308199">
    <property type="component" value="Unassembled WGS sequence"/>
</dbReference>
<feature type="compositionally biased region" description="Basic and acidic residues" evidence="1">
    <location>
        <begin position="200"/>
        <end position="210"/>
    </location>
</feature>